<feature type="repeat" description="TPR" evidence="6">
    <location>
        <begin position="165"/>
        <end position="198"/>
    </location>
</feature>
<dbReference type="GO" id="GO:0006335">
    <property type="term" value="P:DNA replication-dependent chromatin assembly"/>
    <property type="evidence" value="ECO:0007669"/>
    <property type="project" value="TreeGrafter"/>
</dbReference>
<evidence type="ECO:0000313" key="11">
    <source>
        <dbReference type="Proteomes" id="UP000605846"/>
    </source>
</evidence>
<comment type="caution">
    <text evidence="10">The sequence shown here is derived from an EMBL/GenBank/DDBJ whole genome shotgun (WGS) entry which is preliminary data.</text>
</comment>
<dbReference type="Gene3D" id="1.25.40.10">
    <property type="entry name" value="Tetratricopeptide repeat domain"/>
    <property type="match status" value="1"/>
</dbReference>
<protein>
    <recommendedName>
        <fullName evidence="9">Tetratricopeptide SHNi-TPR domain-containing protein</fullName>
    </recommendedName>
</protein>
<dbReference type="GO" id="GO:0042393">
    <property type="term" value="F:histone binding"/>
    <property type="evidence" value="ECO:0007669"/>
    <property type="project" value="TreeGrafter"/>
</dbReference>
<evidence type="ECO:0000256" key="3">
    <source>
        <dbReference type="ARBA" id="ARBA00022737"/>
    </source>
</evidence>
<evidence type="ECO:0000256" key="7">
    <source>
        <dbReference type="SAM" id="Coils"/>
    </source>
</evidence>
<dbReference type="AlphaFoldDB" id="A0A8H7BR01"/>
<dbReference type="InterPro" id="IPR051730">
    <property type="entry name" value="NASP-like"/>
</dbReference>
<evidence type="ECO:0000256" key="8">
    <source>
        <dbReference type="SAM" id="MobiDB-lite"/>
    </source>
</evidence>
<dbReference type="InterPro" id="IPR019544">
    <property type="entry name" value="Tetratricopeptide_SHNi-TPR_dom"/>
</dbReference>
<keyword evidence="3" id="KW-0677">Repeat</keyword>
<evidence type="ECO:0000256" key="6">
    <source>
        <dbReference type="PROSITE-ProRule" id="PRU00339"/>
    </source>
</evidence>
<dbReference type="PROSITE" id="PS50005">
    <property type="entry name" value="TPR"/>
    <property type="match status" value="1"/>
</dbReference>
<feature type="region of interest" description="Disordered" evidence="8">
    <location>
        <begin position="332"/>
        <end position="363"/>
    </location>
</feature>
<organism evidence="10 11">
    <name type="scientific">Apophysomyces ossiformis</name>
    <dbReference type="NCBI Taxonomy" id="679940"/>
    <lineage>
        <taxon>Eukaryota</taxon>
        <taxon>Fungi</taxon>
        <taxon>Fungi incertae sedis</taxon>
        <taxon>Mucoromycota</taxon>
        <taxon>Mucoromycotina</taxon>
        <taxon>Mucoromycetes</taxon>
        <taxon>Mucorales</taxon>
        <taxon>Mucorineae</taxon>
        <taxon>Mucoraceae</taxon>
        <taxon>Apophysomyces</taxon>
    </lineage>
</organism>
<comment type="subcellular location">
    <subcellularLocation>
        <location evidence="1">Nucleus</location>
    </subcellularLocation>
</comment>
<dbReference type="PANTHER" id="PTHR15081:SF1">
    <property type="entry name" value="NUCLEAR AUTOANTIGENIC SPERM PROTEIN"/>
    <property type="match status" value="1"/>
</dbReference>
<dbReference type="InterPro" id="IPR011990">
    <property type="entry name" value="TPR-like_helical_dom_sf"/>
</dbReference>
<sequence length="363" mass="40125">MSDPQQENKIKELLEEGNRAFSIEDYDASVIKFGEACQLLDTANGYLSPKNGDAYFLYGRALLKVAIRQNSVLGQAAQASATAVEEAEQEQKAAATSARLQFAGEPDLDEDEEEEEEEAAGDSAEAGANGEATADDDFETAWDILDIARVIFEKNEDEETQLKLADVYMCLGDVSLETEKFNDALPDYRKAIEIKERLLSEDNRQLAEVYYTYALALEFSNESQQAPAEIDKAINVLKKRIDILEAKSAGKGKGKETEAVPVSDGENAKEIAEIKEMIPELELKKEELSNRKNTEAEADALLKSMLSAVAPEKSSISAQTLVNDLTTLVKRKAKEEIKPSEDANKRQKVEKQDEEPVQSSDQK</sequence>
<dbReference type="SMART" id="SM00028">
    <property type="entry name" value="TPR"/>
    <property type="match status" value="1"/>
</dbReference>
<keyword evidence="11" id="KW-1185">Reference proteome</keyword>
<feature type="compositionally biased region" description="Low complexity" evidence="8">
    <location>
        <begin position="121"/>
        <end position="132"/>
    </location>
</feature>
<comment type="similarity">
    <text evidence="2">Belongs to the NASP family.</text>
</comment>
<name>A0A8H7BR01_9FUNG</name>
<keyword evidence="5" id="KW-0539">Nucleus</keyword>
<evidence type="ECO:0000259" key="9">
    <source>
        <dbReference type="Pfam" id="PF10516"/>
    </source>
</evidence>
<accession>A0A8H7BR01</accession>
<feature type="domain" description="Tetratricopeptide SHNi-TPR" evidence="9">
    <location>
        <begin position="165"/>
        <end position="199"/>
    </location>
</feature>
<feature type="compositionally biased region" description="Acidic residues" evidence="8">
    <location>
        <begin position="106"/>
        <end position="120"/>
    </location>
</feature>
<gene>
    <name evidence="10" type="ORF">EC973_003685</name>
</gene>
<evidence type="ECO:0000256" key="4">
    <source>
        <dbReference type="ARBA" id="ARBA00022803"/>
    </source>
</evidence>
<dbReference type="GO" id="GO:0005654">
    <property type="term" value="C:nucleoplasm"/>
    <property type="evidence" value="ECO:0007669"/>
    <property type="project" value="TreeGrafter"/>
</dbReference>
<dbReference type="Proteomes" id="UP000605846">
    <property type="component" value="Unassembled WGS sequence"/>
</dbReference>
<evidence type="ECO:0000256" key="2">
    <source>
        <dbReference type="ARBA" id="ARBA00008402"/>
    </source>
</evidence>
<evidence type="ECO:0000256" key="1">
    <source>
        <dbReference type="ARBA" id="ARBA00004123"/>
    </source>
</evidence>
<feature type="compositionally biased region" description="Basic and acidic residues" evidence="8">
    <location>
        <begin position="333"/>
        <end position="351"/>
    </location>
</feature>
<feature type="coiled-coil region" evidence="7">
    <location>
        <begin position="271"/>
        <end position="298"/>
    </location>
</feature>
<evidence type="ECO:0000256" key="5">
    <source>
        <dbReference type="ARBA" id="ARBA00023242"/>
    </source>
</evidence>
<dbReference type="SUPFAM" id="SSF48452">
    <property type="entry name" value="TPR-like"/>
    <property type="match status" value="1"/>
</dbReference>
<dbReference type="OrthoDB" id="5587616at2759"/>
<evidence type="ECO:0000313" key="10">
    <source>
        <dbReference type="EMBL" id="KAF7722105.1"/>
    </source>
</evidence>
<reference evidence="10" key="1">
    <citation type="submission" date="2020-01" db="EMBL/GenBank/DDBJ databases">
        <title>Genome Sequencing of Three Apophysomyces-Like Fungal Strains Confirms a Novel Fungal Genus in the Mucoromycota with divergent Burkholderia-like Endosymbiotic Bacteria.</title>
        <authorList>
            <person name="Stajich J.E."/>
            <person name="Macias A.M."/>
            <person name="Carter-House D."/>
            <person name="Lovett B."/>
            <person name="Kasson L.R."/>
            <person name="Berry K."/>
            <person name="Grigoriev I."/>
            <person name="Chang Y."/>
            <person name="Spatafora J."/>
            <person name="Kasson M.T."/>
        </authorList>
    </citation>
    <scope>NUCLEOTIDE SEQUENCE</scope>
    <source>
        <strain evidence="10">NRRL A-21654</strain>
    </source>
</reference>
<dbReference type="EMBL" id="JABAYA010000213">
    <property type="protein sequence ID" value="KAF7722105.1"/>
    <property type="molecule type" value="Genomic_DNA"/>
</dbReference>
<proteinExistence type="inferred from homology"/>
<dbReference type="PANTHER" id="PTHR15081">
    <property type="entry name" value="NUCLEAR AUTOANTIGENIC SPERM PROTEIN NASP -RELATED"/>
    <property type="match status" value="1"/>
</dbReference>
<dbReference type="Pfam" id="PF10516">
    <property type="entry name" value="SHNi-TPR"/>
    <property type="match status" value="1"/>
</dbReference>
<keyword evidence="4 6" id="KW-0802">TPR repeat</keyword>
<dbReference type="InterPro" id="IPR019734">
    <property type="entry name" value="TPR_rpt"/>
</dbReference>
<feature type="region of interest" description="Disordered" evidence="8">
    <location>
        <begin position="105"/>
        <end position="135"/>
    </location>
</feature>
<dbReference type="GO" id="GO:0034080">
    <property type="term" value="P:CENP-A containing chromatin assembly"/>
    <property type="evidence" value="ECO:0007669"/>
    <property type="project" value="TreeGrafter"/>
</dbReference>
<keyword evidence="7" id="KW-0175">Coiled coil</keyword>